<comment type="caution">
    <text evidence="6">The sequence shown here is derived from an EMBL/GenBank/DDBJ whole genome shotgun (WGS) entry which is preliminary data.</text>
</comment>
<name>A0A1Q6I058_BACUN</name>
<protein>
    <recommendedName>
        <fullName evidence="1">protein acetyllysine N-acetyltransferase</fullName>
        <ecNumber evidence="1">2.3.1.286</ecNumber>
    </recommendedName>
</protein>
<evidence type="ECO:0000256" key="1">
    <source>
        <dbReference type="ARBA" id="ARBA00012928"/>
    </source>
</evidence>
<proteinExistence type="predicted"/>
<dbReference type="AlphaFoldDB" id="A0A1Q6I058"/>
<keyword evidence="3" id="KW-0520">NAD</keyword>
<evidence type="ECO:0000259" key="5">
    <source>
        <dbReference type="PROSITE" id="PS50305"/>
    </source>
</evidence>
<dbReference type="InterPro" id="IPR029035">
    <property type="entry name" value="DHS-like_NAD/FAD-binding_dom"/>
</dbReference>
<dbReference type="EMBL" id="MNQU01000235">
    <property type="protein sequence ID" value="OKZ32212.1"/>
    <property type="molecule type" value="Genomic_DNA"/>
</dbReference>
<feature type="domain" description="Deacetylase sirtuin-type" evidence="5">
    <location>
        <begin position="1"/>
        <end position="228"/>
    </location>
</feature>
<evidence type="ECO:0000256" key="4">
    <source>
        <dbReference type="PROSITE-ProRule" id="PRU00236"/>
    </source>
</evidence>
<evidence type="ECO:0000256" key="2">
    <source>
        <dbReference type="ARBA" id="ARBA00022679"/>
    </source>
</evidence>
<reference evidence="6 7" key="1">
    <citation type="journal article" date="2016" name="Nat. Biotechnol.">
        <title>Measurement of bacterial replication rates in microbial communities.</title>
        <authorList>
            <person name="Brown C.T."/>
            <person name="Olm M.R."/>
            <person name="Thomas B.C."/>
            <person name="Banfield J.F."/>
        </authorList>
    </citation>
    <scope>NUCLEOTIDE SEQUENCE [LARGE SCALE GENOMIC DNA]</scope>
    <source>
        <strain evidence="6">45_41</strain>
    </source>
</reference>
<dbReference type="GO" id="GO:0070403">
    <property type="term" value="F:NAD+ binding"/>
    <property type="evidence" value="ECO:0007669"/>
    <property type="project" value="InterPro"/>
</dbReference>
<dbReference type="SUPFAM" id="SSF52467">
    <property type="entry name" value="DHS-like NAD/FAD-binding domain"/>
    <property type="match status" value="1"/>
</dbReference>
<organism evidence="6 7">
    <name type="scientific">Bacteroides uniformis</name>
    <dbReference type="NCBI Taxonomy" id="820"/>
    <lineage>
        <taxon>Bacteria</taxon>
        <taxon>Pseudomonadati</taxon>
        <taxon>Bacteroidota</taxon>
        <taxon>Bacteroidia</taxon>
        <taxon>Bacteroidales</taxon>
        <taxon>Bacteroidaceae</taxon>
        <taxon>Bacteroides</taxon>
    </lineage>
</organism>
<dbReference type="Proteomes" id="UP000186549">
    <property type="component" value="Unassembled WGS sequence"/>
</dbReference>
<dbReference type="Gene3D" id="3.40.50.1220">
    <property type="entry name" value="TPP-binding domain"/>
    <property type="match status" value="1"/>
</dbReference>
<accession>A0A1Q6I058</accession>
<gene>
    <name evidence="6" type="ORF">BHV79_11015</name>
</gene>
<dbReference type="EC" id="2.3.1.286" evidence="1"/>
<evidence type="ECO:0000313" key="7">
    <source>
        <dbReference type="Proteomes" id="UP000186549"/>
    </source>
</evidence>
<comment type="caution">
    <text evidence="4">Lacks conserved residue(s) required for the propagation of feature annotation.</text>
</comment>
<dbReference type="PROSITE" id="PS50305">
    <property type="entry name" value="SIRTUIN"/>
    <property type="match status" value="1"/>
</dbReference>
<dbReference type="PANTHER" id="PTHR11085:SF4">
    <property type="entry name" value="NAD-DEPENDENT PROTEIN DEACYLASE"/>
    <property type="match status" value="1"/>
</dbReference>
<evidence type="ECO:0000313" key="6">
    <source>
        <dbReference type="EMBL" id="OKZ32212.1"/>
    </source>
</evidence>
<dbReference type="InterPro" id="IPR050134">
    <property type="entry name" value="NAD-dep_sirtuin_deacylases"/>
</dbReference>
<keyword evidence="2" id="KW-0808">Transferase</keyword>
<evidence type="ECO:0000256" key="3">
    <source>
        <dbReference type="ARBA" id="ARBA00023027"/>
    </source>
</evidence>
<dbReference type="PANTHER" id="PTHR11085">
    <property type="entry name" value="NAD-DEPENDENT PROTEIN DEACYLASE SIRTUIN-5, MITOCHONDRIAL-RELATED"/>
    <property type="match status" value="1"/>
</dbReference>
<dbReference type="Pfam" id="PF02146">
    <property type="entry name" value="SIR2"/>
    <property type="match status" value="1"/>
</dbReference>
<dbReference type="Gene3D" id="3.30.1600.10">
    <property type="entry name" value="SIR2/SIRT2 'Small Domain"/>
    <property type="match status" value="1"/>
</dbReference>
<dbReference type="InterPro" id="IPR026591">
    <property type="entry name" value="Sirtuin_cat_small_dom_sf"/>
</dbReference>
<dbReference type="GO" id="GO:0017136">
    <property type="term" value="F:histone deacetylase activity, NAD-dependent"/>
    <property type="evidence" value="ECO:0007669"/>
    <property type="project" value="TreeGrafter"/>
</dbReference>
<sequence>MKKKLVISTGAGISAESGISTFRDANGLWENYNVQDVCSADGFARNPALVHNFYNDRRAQLATVEPNAAHRGLVELEKDFDVYVITQNVDDLHERAGSSNILHLHGQLMTLRAVDDESKVYRLKDASFRSTPDTVIDGHRVRPNIVFFQEAVPMMEPAAQLASEADIFVVIGTTLQVYPAAALMQYVRRGVPVFYIDPNPAAVPANVTVIPMKATAGVARLAQLLEKYK</sequence>
<dbReference type="InterPro" id="IPR003000">
    <property type="entry name" value="Sirtuin"/>
</dbReference>
<dbReference type="InterPro" id="IPR026590">
    <property type="entry name" value="Ssirtuin_cat_dom"/>
</dbReference>